<dbReference type="RefSeq" id="WP_028372189.1">
    <property type="nucleotide sequence ID" value="NZ_CAAAJD010000001.1"/>
</dbReference>
<name>A0A0W0VVX0_9GAMM</name>
<dbReference type="AlphaFoldDB" id="A0A0W0VVX0"/>
<evidence type="ECO:0000256" key="1">
    <source>
        <dbReference type="PROSITE-ProRule" id="PRU00023"/>
    </source>
</evidence>
<dbReference type="EMBL" id="LNYI01000011">
    <property type="protein sequence ID" value="KTD23814.1"/>
    <property type="molecule type" value="Genomic_DNA"/>
</dbReference>
<accession>A0A0W0VVX0</accession>
<dbReference type="Proteomes" id="UP000054869">
    <property type="component" value="Unassembled WGS sequence"/>
</dbReference>
<protein>
    <submittedName>
        <fullName evidence="2">Ankyrin repeats (3 copies)</fullName>
    </submittedName>
</protein>
<dbReference type="STRING" id="45067.Llan_0595"/>
<reference evidence="2 3" key="1">
    <citation type="submission" date="2015-11" db="EMBL/GenBank/DDBJ databases">
        <title>Genomic analysis of 38 Legionella species identifies large and diverse effector repertoires.</title>
        <authorList>
            <person name="Burstein D."/>
            <person name="Amaro F."/>
            <person name="Zusman T."/>
            <person name="Lifshitz Z."/>
            <person name="Cohen O."/>
            <person name="Gilbert J.A."/>
            <person name="Pupko T."/>
            <person name="Shuman H.A."/>
            <person name="Segal G."/>
        </authorList>
    </citation>
    <scope>NUCLEOTIDE SEQUENCE [LARGE SCALE GENOMIC DNA]</scope>
    <source>
        <strain evidence="2 3">ATCC 49751</strain>
    </source>
</reference>
<gene>
    <name evidence="2" type="ORF">Llan_0595</name>
</gene>
<evidence type="ECO:0000313" key="2">
    <source>
        <dbReference type="EMBL" id="KTD23814.1"/>
    </source>
</evidence>
<organism evidence="2 3">
    <name type="scientific">Legionella lansingensis</name>
    <dbReference type="NCBI Taxonomy" id="45067"/>
    <lineage>
        <taxon>Bacteria</taxon>
        <taxon>Pseudomonadati</taxon>
        <taxon>Pseudomonadota</taxon>
        <taxon>Gammaproteobacteria</taxon>
        <taxon>Legionellales</taxon>
        <taxon>Legionellaceae</taxon>
        <taxon>Legionella</taxon>
    </lineage>
</organism>
<dbReference type="InterPro" id="IPR002110">
    <property type="entry name" value="Ankyrin_rpt"/>
</dbReference>
<keyword evidence="3" id="KW-1185">Reference proteome</keyword>
<dbReference type="Gene3D" id="1.25.40.20">
    <property type="entry name" value="Ankyrin repeat-containing domain"/>
    <property type="match status" value="2"/>
</dbReference>
<dbReference type="PROSITE" id="PS50297">
    <property type="entry name" value="ANK_REP_REGION"/>
    <property type="match status" value="1"/>
</dbReference>
<dbReference type="SUPFAM" id="SSF48403">
    <property type="entry name" value="Ankyrin repeat"/>
    <property type="match status" value="1"/>
</dbReference>
<comment type="caution">
    <text evidence="2">The sequence shown here is derived from an EMBL/GenBank/DDBJ whole genome shotgun (WGS) entry which is preliminary data.</text>
</comment>
<dbReference type="PROSITE" id="PS50088">
    <property type="entry name" value="ANK_REPEAT"/>
    <property type="match status" value="1"/>
</dbReference>
<dbReference type="Gene3D" id="3.90.70.20">
    <property type="match status" value="1"/>
</dbReference>
<keyword evidence="1" id="KW-0040">ANK repeat</keyword>
<sequence>MLEDKDQTELIENINNLLKWLKAEFNAAVSNPDRLKELEEAIGKKEFLDLRKMVESVEPLSEAGVCAGLVCKWFEKTFKRGSSERFFAKFPSRETVEEYENYSLETILLSESKLSNLLSYLKFAKKINALQEKIDPATGKREYGARSHVKMSIAFPVKYVSSTTLVVTQHNLNKLIKKNIELGKFYIIGSPTHAIGLFKNERGQYVVYDPNIDERTFDDAKELAKFIFRKSFNLGAHDKLTFNVSTYYKDEEDLAAIIPLEKELGDLLAYIKANKKRNEPIAQLIIKEINDLLKGNQPIEKQAQKIQSMINKAGDFFDNLPPLKELNGFVLSHHQHRNIVRLLVDDLPLKSKGTYKQLSIIHAIEDGDLLAFETLLKASIDLDKDTILRYGESLLIQAVRNKQIDMITVLANYGADITSILPDVIKEKDPIILQHLINLGVDVNRSFGGIKGITPLDLAVSGGSKEIIKILIIAGVRIPDPKKVANLLESTFEIPSKEEQYHDVLQQLFFDTASIYFNEKNYQQEKNFLIKAAMLGSSQAREYLSSPHLTLNSEDFATLRAGYFLDKLCNITKNLESLKRTFIYNQNSKYKEGIDRELGAVNALIEFLSHNLHSITNEKIDRISGGLAETSADIKQFFNIFQQQNMESKSTEILNLVEQLCHVSDQDLLRVEEGHRLKA</sequence>
<dbReference type="InterPro" id="IPR036770">
    <property type="entry name" value="Ankyrin_rpt-contain_sf"/>
</dbReference>
<proteinExistence type="predicted"/>
<feature type="repeat" description="ANK" evidence="1">
    <location>
        <begin position="451"/>
        <end position="483"/>
    </location>
</feature>
<dbReference type="SMART" id="SM00248">
    <property type="entry name" value="ANK"/>
    <property type="match status" value="3"/>
</dbReference>
<evidence type="ECO:0000313" key="3">
    <source>
        <dbReference type="Proteomes" id="UP000054869"/>
    </source>
</evidence>
<dbReference type="PATRIC" id="fig|45067.4.peg.621"/>